<dbReference type="GO" id="GO:0005524">
    <property type="term" value="F:ATP binding"/>
    <property type="evidence" value="ECO:0007669"/>
    <property type="project" value="UniProtKB-KW"/>
</dbReference>
<dbReference type="GO" id="GO:0090374">
    <property type="term" value="P:oligopeptide export from mitochondrion"/>
    <property type="evidence" value="ECO:0007669"/>
    <property type="project" value="TreeGrafter"/>
</dbReference>
<reference evidence="11 12" key="1">
    <citation type="submission" date="2014-07" db="EMBL/GenBank/DDBJ databases">
        <title>Draft genome sequence of Thalassospira profundimaris PR54-5.</title>
        <authorList>
            <person name="Lai Q."/>
            <person name="Shao Z."/>
        </authorList>
    </citation>
    <scope>NUCLEOTIDE SEQUENCE [LARGE SCALE GENOMIC DNA]</scope>
    <source>
        <strain evidence="11 12">PR54-5</strain>
    </source>
</reference>
<evidence type="ECO:0000313" key="11">
    <source>
        <dbReference type="EMBL" id="RCK44061.1"/>
    </source>
</evidence>
<dbReference type="GO" id="GO:0015421">
    <property type="term" value="F:ABC-type oligopeptide transporter activity"/>
    <property type="evidence" value="ECO:0007669"/>
    <property type="project" value="TreeGrafter"/>
</dbReference>
<keyword evidence="6 8" id="KW-0472">Membrane</keyword>
<evidence type="ECO:0000256" key="6">
    <source>
        <dbReference type="ARBA" id="ARBA00023136"/>
    </source>
</evidence>
<dbReference type="SUPFAM" id="SSF52540">
    <property type="entry name" value="P-loop containing nucleoside triphosphate hydrolases"/>
    <property type="match status" value="1"/>
</dbReference>
<name>A0A367WU63_9PROT</name>
<dbReference type="Gene3D" id="3.40.50.300">
    <property type="entry name" value="P-loop containing nucleotide triphosphate hydrolases"/>
    <property type="match status" value="1"/>
</dbReference>
<evidence type="ECO:0000256" key="5">
    <source>
        <dbReference type="ARBA" id="ARBA00022989"/>
    </source>
</evidence>
<proteinExistence type="predicted"/>
<dbReference type="OrthoDB" id="5288404at2"/>
<dbReference type="PROSITE" id="PS00211">
    <property type="entry name" value="ABC_TRANSPORTER_1"/>
    <property type="match status" value="1"/>
</dbReference>
<feature type="domain" description="ABC transmembrane type-1" evidence="10">
    <location>
        <begin position="38"/>
        <end position="320"/>
    </location>
</feature>
<evidence type="ECO:0000256" key="3">
    <source>
        <dbReference type="ARBA" id="ARBA00022741"/>
    </source>
</evidence>
<dbReference type="InterPro" id="IPR011918">
    <property type="entry name" value="ABC_MsbA_ATP-bd"/>
</dbReference>
<protein>
    <submittedName>
        <fullName evidence="11">ABC transporter</fullName>
    </submittedName>
</protein>
<dbReference type="AlphaFoldDB" id="A0A367WU63"/>
<dbReference type="RefSeq" id="WP_114099198.1">
    <property type="nucleotide sequence ID" value="NZ_JPWI01000011.1"/>
</dbReference>
<comment type="function">
    <text evidence="7">Part of an ABC transporter complex. Transmembrane domains (TMD) form a pore in the inner membrane and the ATP-binding domain (NBD) is responsible for energy generation.</text>
</comment>
<feature type="transmembrane region" description="Helical" evidence="8">
    <location>
        <begin position="155"/>
        <end position="172"/>
    </location>
</feature>
<dbReference type="InterPro" id="IPR011527">
    <property type="entry name" value="ABC1_TM_dom"/>
</dbReference>
<evidence type="ECO:0000256" key="2">
    <source>
        <dbReference type="ARBA" id="ARBA00022692"/>
    </source>
</evidence>
<dbReference type="Pfam" id="PF00005">
    <property type="entry name" value="ABC_tran"/>
    <property type="match status" value="1"/>
</dbReference>
<organism evidence="11 12">
    <name type="scientific">Thalassospira profundimaris</name>
    <dbReference type="NCBI Taxonomy" id="502049"/>
    <lineage>
        <taxon>Bacteria</taxon>
        <taxon>Pseudomonadati</taxon>
        <taxon>Pseudomonadota</taxon>
        <taxon>Alphaproteobacteria</taxon>
        <taxon>Rhodospirillales</taxon>
        <taxon>Thalassospiraceae</taxon>
        <taxon>Thalassospira</taxon>
    </lineage>
</organism>
<feature type="transmembrane region" description="Helical" evidence="8">
    <location>
        <begin position="287"/>
        <end position="311"/>
    </location>
</feature>
<dbReference type="InterPro" id="IPR003593">
    <property type="entry name" value="AAA+_ATPase"/>
</dbReference>
<dbReference type="GO" id="GO:0016887">
    <property type="term" value="F:ATP hydrolysis activity"/>
    <property type="evidence" value="ECO:0007669"/>
    <property type="project" value="InterPro"/>
</dbReference>
<evidence type="ECO:0000259" key="9">
    <source>
        <dbReference type="PROSITE" id="PS50893"/>
    </source>
</evidence>
<dbReference type="InterPro" id="IPR017871">
    <property type="entry name" value="ABC_transporter-like_CS"/>
</dbReference>
<dbReference type="PROSITE" id="PS50893">
    <property type="entry name" value="ABC_TRANSPORTER_2"/>
    <property type="match status" value="1"/>
</dbReference>
<comment type="subcellular location">
    <subcellularLocation>
        <location evidence="1">Cell membrane</location>
        <topology evidence="1">Multi-pass membrane protein</topology>
    </subcellularLocation>
</comment>
<dbReference type="EMBL" id="JPWI01000011">
    <property type="protein sequence ID" value="RCK44061.1"/>
    <property type="molecule type" value="Genomic_DNA"/>
</dbReference>
<evidence type="ECO:0000313" key="12">
    <source>
        <dbReference type="Proteomes" id="UP000252255"/>
    </source>
</evidence>
<dbReference type="FunFam" id="3.40.50.300:FF:000218">
    <property type="entry name" value="Multidrug ABC transporter ATP-binding protein"/>
    <property type="match status" value="1"/>
</dbReference>
<dbReference type="Proteomes" id="UP000252255">
    <property type="component" value="Unassembled WGS sequence"/>
</dbReference>
<keyword evidence="4" id="KW-0067">ATP-binding</keyword>
<accession>A0A367WU63</accession>
<feature type="domain" description="ABC transporter" evidence="9">
    <location>
        <begin position="355"/>
        <end position="591"/>
    </location>
</feature>
<feature type="transmembrane region" description="Helical" evidence="8">
    <location>
        <begin position="178"/>
        <end position="196"/>
    </location>
</feature>
<evidence type="ECO:0000256" key="4">
    <source>
        <dbReference type="ARBA" id="ARBA00022840"/>
    </source>
</evidence>
<evidence type="ECO:0000259" key="10">
    <source>
        <dbReference type="PROSITE" id="PS50929"/>
    </source>
</evidence>
<dbReference type="CDD" id="cd18575">
    <property type="entry name" value="ABC_6TM_bac_exporter_ABCB8_10_like"/>
    <property type="match status" value="1"/>
</dbReference>
<dbReference type="InterPro" id="IPR039421">
    <property type="entry name" value="Type_1_exporter"/>
</dbReference>
<evidence type="ECO:0000256" key="7">
    <source>
        <dbReference type="ARBA" id="ARBA00024725"/>
    </source>
</evidence>
<evidence type="ECO:0000256" key="1">
    <source>
        <dbReference type="ARBA" id="ARBA00004651"/>
    </source>
</evidence>
<dbReference type="PANTHER" id="PTHR43394">
    <property type="entry name" value="ATP-DEPENDENT PERMEASE MDL1, MITOCHONDRIAL"/>
    <property type="match status" value="1"/>
</dbReference>
<dbReference type="Gene3D" id="1.20.1560.10">
    <property type="entry name" value="ABC transporter type 1, transmembrane domain"/>
    <property type="match status" value="1"/>
</dbReference>
<feature type="transmembrane region" description="Helical" evidence="8">
    <location>
        <begin position="259"/>
        <end position="281"/>
    </location>
</feature>
<sequence length="598" mass="64187">MARTPSASAKLIDRETSRNLSSLRAIVPFVLKYRLQLVGALLALVTASGTVLALGNGLRMLVDEGFADGDGGLLDRALFVLFAVTLLLAGASYMRFFLVSWIGERVVADIRSAVYRHIIRLDSAFFEVTRTGEVLSRLTTDTTLLQSVIGSSVSIALRNALMFVGGLTMLAITSPKLTALVLLVVPLVVIPIVGYGRRVRRLSRESQDRIADVSAFSEETLNALRTVQAYTHEEIESTRFNGHVEGAFKTAVARISARALLTAIVIVMVFGAVGTILWIGGHDVLDGVISAGELSAFVFYAVVVAGSVGAISEVIGDLQRAAGAAERLVALLETEPKIAAPENPVALPVPHQGHVSFEDVTFHYPARPDRSALEGLTLSVRPGETVALVGPSGAGKTTVFQLLLRFYDPDKGAIRVDGVDIREADPVDVRERIGLVAQDPVIFAANAWDNIRYGRPGASDADVRAAAEAAHASEFLDRLPDGFNTYLGEKGVRLSGGQRQRIAIARAILRNPSILLLDEATSALDAESEQVVQKALETIMAERTTLVIAHRLATVLHADRIAVIDDGKLVAIGTHQELLETSPLYGRLAKLQFDRDAA</sequence>
<dbReference type="InterPro" id="IPR003439">
    <property type="entry name" value="ABC_transporter-like_ATP-bd"/>
</dbReference>
<dbReference type="Pfam" id="PF00664">
    <property type="entry name" value="ABC_membrane"/>
    <property type="match status" value="1"/>
</dbReference>
<comment type="caution">
    <text evidence="11">The sequence shown here is derived from an EMBL/GenBank/DDBJ whole genome shotgun (WGS) entry which is preliminary data.</text>
</comment>
<dbReference type="GO" id="GO:0005886">
    <property type="term" value="C:plasma membrane"/>
    <property type="evidence" value="ECO:0007669"/>
    <property type="project" value="UniProtKB-SubCell"/>
</dbReference>
<dbReference type="PANTHER" id="PTHR43394:SF1">
    <property type="entry name" value="ATP-BINDING CASSETTE SUB-FAMILY B MEMBER 10, MITOCHONDRIAL"/>
    <property type="match status" value="1"/>
</dbReference>
<keyword evidence="5 8" id="KW-1133">Transmembrane helix</keyword>
<dbReference type="SMART" id="SM00382">
    <property type="entry name" value="AAA"/>
    <property type="match status" value="1"/>
</dbReference>
<keyword evidence="2 8" id="KW-0812">Transmembrane</keyword>
<dbReference type="InterPro" id="IPR027417">
    <property type="entry name" value="P-loop_NTPase"/>
</dbReference>
<keyword evidence="3" id="KW-0547">Nucleotide-binding</keyword>
<dbReference type="PROSITE" id="PS50929">
    <property type="entry name" value="ABC_TM1F"/>
    <property type="match status" value="1"/>
</dbReference>
<dbReference type="SUPFAM" id="SSF90123">
    <property type="entry name" value="ABC transporter transmembrane region"/>
    <property type="match status" value="1"/>
</dbReference>
<dbReference type="NCBIfam" id="TIGR02204">
    <property type="entry name" value="MsbA_rel"/>
    <property type="match status" value="1"/>
</dbReference>
<evidence type="ECO:0000256" key="8">
    <source>
        <dbReference type="SAM" id="Phobius"/>
    </source>
</evidence>
<feature type="transmembrane region" description="Helical" evidence="8">
    <location>
        <begin position="77"/>
        <end position="98"/>
    </location>
</feature>
<gene>
    <name evidence="11" type="ORF">TH30_17030</name>
</gene>
<dbReference type="InterPro" id="IPR036640">
    <property type="entry name" value="ABC1_TM_sf"/>
</dbReference>